<dbReference type="Proteomes" id="UP000076532">
    <property type="component" value="Unassembled WGS sequence"/>
</dbReference>
<dbReference type="AlphaFoldDB" id="A0A166H1H5"/>
<feature type="region of interest" description="Disordered" evidence="1">
    <location>
        <begin position="116"/>
        <end position="160"/>
    </location>
</feature>
<feature type="compositionally biased region" description="Basic and acidic residues" evidence="1">
    <location>
        <begin position="65"/>
        <end position="78"/>
    </location>
</feature>
<keyword evidence="3" id="KW-1185">Reference proteome</keyword>
<protein>
    <submittedName>
        <fullName evidence="2">Uncharacterized protein</fullName>
    </submittedName>
</protein>
<gene>
    <name evidence="2" type="ORF">FIBSPDRAFT_863876</name>
</gene>
<feature type="compositionally biased region" description="Polar residues" evidence="1">
    <location>
        <begin position="135"/>
        <end position="147"/>
    </location>
</feature>
<accession>A0A166H1H5</accession>
<sequence length="539" mass="59767">MSSAPTFFIHPAAFTAGESSSGWYGQPVDHAARPPRPFVYTTPSLPHPEDARSSSSHEIPSPYSPHDRRDRNHVESRSSDTFYHIPQPTYAHGRPALQAGGATPAFFLRTPSPPYSSSFVRPRTKSEGVAPNPTPNTTADSNSSSRAQMPATPRGQPWLLPYWITPNPRAGVVRSCPPPELETDAERTRWLVNQHRITQGLLPLDDLPTQETPEGLALIAAPSRDTDESRNLLLSPLVGTHPSAGHSRSVSQPNRSAVCGDRLQPPPTFPSGYNSSDDLPINDRRPTRPGETSLAREAEDGIKGHPPSSLYRSVSQPNRGAVRVDRLQPPPTFPSGYVSSDDLPVNDRRHTRSKAKSLAREREDGIKGLRECCCRCMEDTDGILEALHIIPGVSDAVFDQFMELGPKVAHALGRVHDGLSMDWSYSSDCPPEWKETHSRAIDSLDENLTRYRKALEKLPNHHQDLPGFFEKLRKYEIKFTELEGRMQASFQGLTDLKQAEKAKARRAAYDRRKAELDAEARSAGAVRQRAFVKSEPSVW</sequence>
<name>A0A166H1H5_9AGAM</name>
<feature type="compositionally biased region" description="Basic and acidic residues" evidence="1">
    <location>
        <begin position="281"/>
        <end position="303"/>
    </location>
</feature>
<dbReference type="EMBL" id="KV417573">
    <property type="protein sequence ID" value="KZP18387.1"/>
    <property type="molecule type" value="Genomic_DNA"/>
</dbReference>
<evidence type="ECO:0000256" key="1">
    <source>
        <dbReference type="SAM" id="MobiDB-lite"/>
    </source>
</evidence>
<feature type="region of interest" description="Disordered" evidence="1">
    <location>
        <begin position="236"/>
        <end position="359"/>
    </location>
</feature>
<organism evidence="2 3">
    <name type="scientific">Athelia psychrophila</name>
    <dbReference type="NCBI Taxonomy" id="1759441"/>
    <lineage>
        <taxon>Eukaryota</taxon>
        <taxon>Fungi</taxon>
        <taxon>Dikarya</taxon>
        <taxon>Basidiomycota</taxon>
        <taxon>Agaricomycotina</taxon>
        <taxon>Agaricomycetes</taxon>
        <taxon>Agaricomycetidae</taxon>
        <taxon>Atheliales</taxon>
        <taxon>Atheliaceae</taxon>
        <taxon>Athelia</taxon>
    </lineage>
</organism>
<proteinExistence type="predicted"/>
<feature type="region of interest" description="Disordered" evidence="1">
    <location>
        <begin position="17"/>
        <end position="97"/>
    </location>
</feature>
<feature type="compositionally biased region" description="Polar residues" evidence="1">
    <location>
        <begin position="246"/>
        <end position="255"/>
    </location>
</feature>
<evidence type="ECO:0000313" key="2">
    <source>
        <dbReference type="EMBL" id="KZP18387.1"/>
    </source>
</evidence>
<reference evidence="2 3" key="1">
    <citation type="journal article" date="2016" name="Mol. Biol. Evol.">
        <title>Comparative Genomics of Early-Diverging Mushroom-Forming Fungi Provides Insights into the Origins of Lignocellulose Decay Capabilities.</title>
        <authorList>
            <person name="Nagy L.G."/>
            <person name="Riley R."/>
            <person name="Tritt A."/>
            <person name="Adam C."/>
            <person name="Daum C."/>
            <person name="Floudas D."/>
            <person name="Sun H."/>
            <person name="Yadav J.S."/>
            <person name="Pangilinan J."/>
            <person name="Larsson K.H."/>
            <person name="Matsuura K."/>
            <person name="Barry K."/>
            <person name="Labutti K."/>
            <person name="Kuo R."/>
            <person name="Ohm R.A."/>
            <person name="Bhattacharya S.S."/>
            <person name="Shirouzu T."/>
            <person name="Yoshinaga Y."/>
            <person name="Martin F.M."/>
            <person name="Grigoriev I.V."/>
            <person name="Hibbett D.S."/>
        </authorList>
    </citation>
    <scope>NUCLEOTIDE SEQUENCE [LARGE SCALE GENOMIC DNA]</scope>
    <source>
        <strain evidence="2 3">CBS 109695</strain>
    </source>
</reference>
<evidence type="ECO:0000313" key="3">
    <source>
        <dbReference type="Proteomes" id="UP000076532"/>
    </source>
</evidence>